<dbReference type="OrthoDB" id="11359at2157"/>
<keyword evidence="3" id="KW-1185">Reference proteome</keyword>
<dbReference type="Proteomes" id="UP000195137">
    <property type="component" value="Unassembled WGS sequence"/>
</dbReference>
<dbReference type="EMBL" id="MRZU01000003">
    <property type="protein sequence ID" value="OUJ18785.1"/>
    <property type="molecule type" value="Genomic_DNA"/>
</dbReference>
<organism evidence="2 3">
    <name type="scientific">Methanonatronarchaeum thermophilum</name>
    <dbReference type="NCBI Taxonomy" id="1927129"/>
    <lineage>
        <taxon>Archaea</taxon>
        <taxon>Methanobacteriati</taxon>
        <taxon>Methanobacteriota</taxon>
        <taxon>Methanonatronarchaeia</taxon>
        <taxon>Methanonatronarchaeales</taxon>
        <taxon>Methanonatronarchaeaceae</taxon>
        <taxon>Methanonatronarchaeum</taxon>
    </lineage>
</organism>
<dbReference type="AlphaFoldDB" id="A0A1Y3GH71"/>
<evidence type="ECO:0000259" key="1">
    <source>
        <dbReference type="Pfam" id="PF01243"/>
    </source>
</evidence>
<dbReference type="InterPro" id="IPR012349">
    <property type="entry name" value="Split_barrel_FMN-bd"/>
</dbReference>
<accession>A0A1Y3GH71</accession>
<gene>
    <name evidence="2" type="ORF">AMET1_0436</name>
</gene>
<sequence length="134" mass="14853">MAELNEKLIEFMENNPAEIATIDEDGNPHIAPKGSLITIDKETIAYAEMYPNGQTAKNIKNNGKTAISIVDYPNQKSYMIKGKTELKNKGKIYEQIVETIKQLPIDLPTPQYAGIITIKEIINHSVGPEAGKKL</sequence>
<dbReference type="InterPro" id="IPR011576">
    <property type="entry name" value="Pyridox_Oxase_N"/>
</dbReference>
<comment type="caution">
    <text evidence="2">The sequence shown here is derived from an EMBL/GenBank/DDBJ whole genome shotgun (WGS) entry which is preliminary data.</text>
</comment>
<dbReference type="RefSeq" id="WP_086636845.1">
    <property type="nucleotide sequence ID" value="NZ_MRZU01000003.1"/>
</dbReference>
<evidence type="ECO:0000313" key="3">
    <source>
        <dbReference type="Proteomes" id="UP000195137"/>
    </source>
</evidence>
<feature type="domain" description="Pyridoxamine 5'-phosphate oxidase N-terminal" evidence="1">
    <location>
        <begin position="10"/>
        <end position="96"/>
    </location>
</feature>
<name>A0A1Y3GH71_9EURY</name>
<dbReference type="SUPFAM" id="SSF50475">
    <property type="entry name" value="FMN-binding split barrel"/>
    <property type="match status" value="1"/>
</dbReference>
<proteinExistence type="predicted"/>
<protein>
    <submittedName>
        <fullName evidence="2">Pyridoxine 5'-phosphate oxidase family protein containing flavin binding domain</fullName>
    </submittedName>
</protein>
<dbReference type="Gene3D" id="2.30.110.10">
    <property type="entry name" value="Electron Transport, Fmn-binding Protein, Chain A"/>
    <property type="match status" value="1"/>
</dbReference>
<evidence type="ECO:0000313" key="2">
    <source>
        <dbReference type="EMBL" id="OUJ18785.1"/>
    </source>
</evidence>
<reference evidence="2 3" key="1">
    <citation type="submission" date="2016-12" db="EMBL/GenBank/DDBJ databases">
        <title>Discovery of methanogenic haloarchaea.</title>
        <authorList>
            <person name="Sorokin D.Y."/>
            <person name="Makarova K.S."/>
            <person name="Abbas B."/>
            <person name="Ferrer M."/>
            <person name="Golyshin P.N."/>
        </authorList>
    </citation>
    <scope>NUCLEOTIDE SEQUENCE [LARGE SCALE GENOMIC DNA]</scope>
    <source>
        <strain evidence="2">AMET1</strain>
    </source>
</reference>
<dbReference type="PANTHER" id="PTHR40660:SF1">
    <property type="entry name" value="5'-PHOSPHATE OXIDASE PUTATIVE DOMAIN-CONTAINING PROTEIN-RELATED"/>
    <property type="match status" value="1"/>
</dbReference>
<dbReference type="Pfam" id="PF01243">
    <property type="entry name" value="PNPOx_N"/>
    <property type="match status" value="1"/>
</dbReference>
<dbReference type="PANTHER" id="PTHR40660">
    <property type="entry name" value="5'-PHOSPHATE OXIDASE PUTATIVE DOMAIN-CONTAINING PROTEIN-RELATED"/>
    <property type="match status" value="1"/>
</dbReference>